<organism evidence="1 2">
    <name type="scientific">Enterobacter agglomerans</name>
    <name type="common">Erwinia herbicola</name>
    <name type="synonym">Pantoea agglomerans</name>
    <dbReference type="NCBI Taxonomy" id="549"/>
    <lineage>
        <taxon>Bacteria</taxon>
        <taxon>Pseudomonadati</taxon>
        <taxon>Pseudomonadota</taxon>
        <taxon>Gammaproteobacteria</taxon>
        <taxon>Enterobacterales</taxon>
        <taxon>Erwiniaceae</taxon>
        <taxon>Pantoea</taxon>
        <taxon>Pantoea agglomerans group</taxon>
    </lineage>
</organism>
<comment type="caution">
    <text evidence="1">The sequence shown here is derived from an EMBL/GenBank/DDBJ whole genome shotgun (WGS) entry which is preliminary data.</text>
</comment>
<dbReference type="Proteomes" id="UP000610459">
    <property type="component" value="Unassembled WGS sequence"/>
</dbReference>
<evidence type="ECO:0000313" key="1">
    <source>
        <dbReference type="EMBL" id="MBD8129221.1"/>
    </source>
</evidence>
<name>A0ACC5PVC7_ENTAG</name>
<accession>A0ACC5PVC7</accession>
<proteinExistence type="predicted"/>
<keyword evidence="2" id="KW-1185">Reference proteome</keyword>
<reference evidence="1 2" key="1">
    <citation type="journal article" date="2020" name="FEMS Microbiol. Ecol.">
        <title>Temporal dynamics of bacterial communities during seed development and maturation.</title>
        <authorList>
            <person name="Chesneau G."/>
            <person name="Torres-Cortes G."/>
            <person name="Briand M."/>
            <person name="Darrasse A."/>
            <person name="Preveaux A."/>
            <person name="Marais C."/>
            <person name="Jacques M.A."/>
            <person name="Shade A."/>
            <person name="Barret M."/>
        </authorList>
    </citation>
    <scope>NUCLEOTIDE SEQUENCE [LARGE SCALE GENOMIC DNA]</scope>
    <source>
        <strain evidence="1 2">CFBP13709</strain>
    </source>
</reference>
<protein>
    <submittedName>
        <fullName evidence="1">SEL1-like repeat protein</fullName>
    </submittedName>
</protein>
<sequence>MPVNKQERDHDNRERGSLSNSSTNSVSGDNSPASSGPGPENSGPQNPGQMGSESTGHAEGAGGTRFPGAVLGADEPAESGSRRADGPSGSGNQRTGATGAEGDRYSPGNFRLASLADLGAGGAKSKYKDNIAALALLQQLDTDKRQANSAEQAILARYVGWGGIPQVFDATNTDWEKEYARLSELLTADEYEAARSSTLNAHYTSGEVIDGLYSGLKRLGVSDGVRILEPASGIGHFAGKLPFSAEMTLNELDVVSARISRHLYPEFTTINQGFEKFRSPNGYFDVAIGNPPFGNFRINDPHNPQISRFSIHNFFIAKSVDSLRAGGITAMVVNDRLQVSFDEKPEKGSDAYRVMLLLKQQARFSFAPSQEKRWVRKLNDKAAIAAAGVLQTELPLPSTLAPAEQHSEPALTPHQHKDGESDLFGQHQLASEAPERLLSYDEILALEVTANELFSRHQEGECPDSTLYSAVSQLADTGSPEGKYLLAFCYFDGIGVKADSVRATELMHEAAAKGHSEASYKVGEMFETGEHGHVVDLKQAAHFYGKADPEFSKPARERVERLLGAVRPSVMSGFREILDQHKQQAESEAKFFSRMNLLYQRIIECQATLDCLKADLDIIDSSSPAIVTDRGAYLPGELQPDQMTELNRSLMALLNKSNF</sequence>
<gene>
    <name evidence="1" type="ORF">IFT41_24310</name>
</gene>
<evidence type="ECO:0000313" key="2">
    <source>
        <dbReference type="Proteomes" id="UP000610459"/>
    </source>
</evidence>
<dbReference type="EMBL" id="JACYNR010000046">
    <property type="protein sequence ID" value="MBD8129221.1"/>
    <property type="molecule type" value="Genomic_DNA"/>
</dbReference>